<protein>
    <recommendedName>
        <fullName evidence="4">Secreted protein</fullName>
    </recommendedName>
</protein>
<dbReference type="AlphaFoldDB" id="A0A8K0XLT0"/>
<dbReference type="EMBL" id="JAEVFJ010000035">
    <property type="protein sequence ID" value="KAH8091741.1"/>
    <property type="molecule type" value="Genomic_DNA"/>
</dbReference>
<feature type="chain" id="PRO_5035468460" description="Secreted protein" evidence="1">
    <location>
        <begin position="21"/>
        <end position="100"/>
    </location>
</feature>
<organism evidence="2 3">
    <name type="scientific">Cristinia sonorae</name>
    <dbReference type="NCBI Taxonomy" id="1940300"/>
    <lineage>
        <taxon>Eukaryota</taxon>
        <taxon>Fungi</taxon>
        <taxon>Dikarya</taxon>
        <taxon>Basidiomycota</taxon>
        <taxon>Agaricomycotina</taxon>
        <taxon>Agaricomycetes</taxon>
        <taxon>Agaricomycetidae</taxon>
        <taxon>Agaricales</taxon>
        <taxon>Pleurotineae</taxon>
        <taxon>Stephanosporaceae</taxon>
        <taxon>Cristinia</taxon>
    </lineage>
</organism>
<reference evidence="2" key="1">
    <citation type="journal article" date="2021" name="New Phytol.">
        <title>Evolutionary innovations through gain and loss of genes in the ectomycorrhizal Boletales.</title>
        <authorList>
            <person name="Wu G."/>
            <person name="Miyauchi S."/>
            <person name="Morin E."/>
            <person name="Kuo A."/>
            <person name="Drula E."/>
            <person name="Varga T."/>
            <person name="Kohler A."/>
            <person name="Feng B."/>
            <person name="Cao Y."/>
            <person name="Lipzen A."/>
            <person name="Daum C."/>
            <person name="Hundley H."/>
            <person name="Pangilinan J."/>
            <person name="Johnson J."/>
            <person name="Barry K."/>
            <person name="LaButti K."/>
            <person name="Ng V."/>
            <person name="Ahrendt S."/>
            <person name="Min B."/>
            <person name="Choi I.G."/>
            <person name="Park H."/>
            <person name="Plett J.M."/>
            <person name="Magnuson J."/>
            <person name="Spatafora J.W."/>
            <person name="Nagy L.G."/>
            <person name="Henrissat B."/>
            <person name="Grigoriev I.V."/>
            <person name="Yang Z.L."/>
            <person name="Xu J."/>
            <person name="Martin F.M."/>
        </authorList>
    </citation>
    <scope>NUCLEOTIDE SEQUENCE</scope>
    <source>
        <strain evidence="2">KKN 215</strain>
    </source>
</reference>
<accession>A0A8K0XLT0</accession>
<sequence length="100" mass="11025">MNDQMFLWCAALVLCEDTVTITVCKCQCLCVNGYFRQYGCVQVIGAPCIIFDFRSSLSSGQLHLHSALSVHCCPHIVALDPQITLPVRSTLRVKIPAAIQ</sequence>
<keyword evidence="3" id="KW-1185">Reference proteome</keyword>
<comment type="caution">
    <text evidence="2">The sequence shown here is derived from an EMBL/GenBank/DDBJ whole genome shotgun (WGS) entry which is preliminary data.</text>
</comment>
<feature type="signal peptide" evidence="1">
    <location>
        <begin position="1"/>
        <end position="20"/>
    </location>
</feature>
<keyword evidence="1" id="KW-0732">Signal</keyword>
<evidence type="ECO:0000256" key="1">
    <source>
        <dbReference type="SAM" id="SignalP"/>
    </source>
</evidence>
<proteinExistence type="predicted"/>
<name>A0A8K0XLT0_9AGAR</name>
<evidence type="ECO:0000313" key="2">
    <source>
        <dbReference type="EMBL" id="KAH8091741.1"/>
    </source>
</evidence>
<evidence type="ECO:0008006" key="4">
    <source>
        <dbReference type="Google" id="ProtNLM"/>
    </source>
</evidence>
<gene>
    <name evidence="2" type="ORF">BXZ70DRAFT_478805</name>
</gene>
<dbReference type="Proteomes" id="UP000813824">
    <property type="component" value="Unassembled WGS sequence"/>
</dbReference>
<evidence type="ECO:0000313" key="3">
    <source>
        <dbReference type="Proteomes" id="UP000813824"/>
    </source>
</evidence>